<dbReference type="Pfam" id="PF07890">
    <property type="entry name" value="Rrp15p"/>
    <property type="match status" value="1"/>
</dbReference>
<dbReference type="AlphaFoldDB" id="G4TCS5"/>
<proteinExistence type="inferred from homology"/>
<dbReference type="OrthoDB" id="20949at2759"/>
<evidence type="ECO:0000256" key="1">
    <source>
        <dbReference type="ARBA" id="ARBA00007462"/>
    </source>
</evidence>
<feature type="compositionally biased region" description="Basic residues" evidence="3">
    <location>
        <begin position="64"/>
        <end position="78"/>
    </location>
</feature>
<feature type="compositionally biased region" description="Basic and acidic residues" evidence="3">
    <location>
        <begin position="10"/>
        <end position="31"/>
    </location>
</feature>
<dbReference type="OMA" id="DFFNMIR"/>
<feature type="region of interest" description="Disordered" evidence="3">
    <location>
        <begin position="176"/>
        <end position="215"/>
    </location>
</feature>
<sequence>MPPTKKRKLDVKPTQEHAEGDVNEDVSMKDGSEDEPGWSSEGDEGGSNEGGSSPDTEDEIALAHMRKKSKKTAKRKIRASSPSQFGSKLEALLSTTTPSAQPLALKKSVNKRIKAQKEELRAKKAHGQERKEHEEVGRITDVIGGWGGENERALRKVAQRGVIQLFNVIQKAQQAKSSEETAKLALRGSGKPTLEKPDLRSKRDKKKRAIVPSKDETVDKDVFMDAIRSGGVVSRV</sequence>
<evidence type="ECO:0000256" key="3">
    <source>
        <dbReference type="SAM" id="MobiDB-lite"/>
    </source>
</evidence>
<dbReference type="GO" id="GO:0000470">
    <property type="term" value="P:maturation of LSU-rRNA"/>
    <property type="evidence" value="ECO:0007669"/>
    <property type="project" value="TreeGrafter"/>
</dbReference>
<dbReference type="STRING" id="1109443.G4TCS5"/>
<accession>G4TCS5</accession>
<evidence type="ECO:0000256" key="2">
    <source>
        <dbReference type="SAM" id="Coils"/>
    </source>
</evidence>
<gene>
    <name evidence="4" type="ORF">PIIN_03034</name>
</gene>
<protein>
    <recommendedName>
        <fullName evidence="6">Rrp15p-domain-containing protein</fullName>
    </recommendedName>
</protein>
<feature type="coiled-coil region" evidence="2">
    <location>
        <begin position="103"/>
        <end position="130"/>
    </location>
</feature>
<dbReference type="InterPro" id="IPR012459">
    <property type="entry name" value="Rrp15"/>
</dbReference>
<feature type="compositionally biased region" description="Acidic residues" evidence="3">
    <location>
        <begin position="32"/>
        <end position="46"/>
    </location>
</feature>
<reference evidence="4 5" key="1">
    <citation type="journal article" date="2011" name="PLoS Pathog.">
        <title>Endophytic Life Strategies Decoded by Genome and Transcriptome Analyses of the Mutualistic Root Symbiont Piriformospora indica.</title>
        <authorList>
            <person name="Zuccaro A."/>
            <person name="Lahrmann U."/>
            <person name="Guldener U."/>
            <person name="Langen G."/>
            <person name="Pfiffi S."/>
            <person name="Biedenkopf D."/>
            <person name="Wong P."/>
            <person name="Samans B."/>
            <person name="Grimm C."/>
            <person name="Basiewicz M."/>
            <person name="Murat C."/>
            <person name="Martin F."/>
            <person name="Kogel K.H."/>
        </authorList>
    </citation>
    <scope>NUCLEOTIDE SEQUENCE [LARGE SCALE GENOMIC DNA]</scope>
    <source>
        <strain evidence="4 5">DSM 11827</strain>
    </source>
</reference>
<evidence type="ECO:0000313" key="4">
    <source>
        <dbReference type="EMBL" id="CCA69134.1"/>
    </source>
</evidence>
<dbReference type="PANTHER" id="PTHR13245">
    <property type="entry name" value="RRP15-LIKE PROTEIN"/>
    <property type="match status" value="1"/>
</dbReference>
<feature type="region of interest" description="Disordered" evidence="3">
    <location>
        <begin position="1"/>
        <end position="90"/>
    </location>
</feature>
<dbReference type="HOGENOM" id="CLU_088030_0_0_1"/>
<dbReference type="Proteomes" id="UP000007148">
    <property type="component" value="Unassembled WGS sequence"/>
</dbReference>
<evidence type="ECO:0000313" key="5">
    <source>
        <dbReference type="Proteomes" id="UP000007148"/>
    </source>
</evidence>
<evidence type="ECO:0008006" key="6">
    <source>
        <dbReference type="Google" id="ProtNLM"/>
    </source>
</evidence>
<dbReference type="InParanoid" id="G4TCS5"/>
<dbReference type="GO" id="GO:0030687">
    <property type="term" value="C:preribosome, large subunit precursor"/>
    <property type="evidence" value="ECO:0007669"/>
    <property type="project" value="TreeGrafter"/>
</dbReference>
<comment type="caution">
    <text evidence="4">The sequence shown here is derived from an EMBL/GenBank/DDBJ whole genome shotgun (WGS) entry which is preliminary data.</text>
</comment>
<dbReference type="EMBL" id="CAFZ01000047">
    <property type="protein sequence ID" value="CCA69134.1"/>
    <property type="molecule type" value="Genomic_DNA"/>
</dbReference>
<organism evidence="4 5">
    <name type="scientific">Serendipita indica (strain DSM 11827)</name>
    <name type="common">Root endophyte fungus</name>
    <name type="synonym">Piriformospora indica</name>
    <dbReference type="NCBI Taxonomy" id="1109443"/>
    <lineage>
        <taxon>Eukaryota</taxon>
        <taxon>Fungi</taxon>
        <taxon>Dikarya</taxon>
        <taxon>Basidiomycota</taxon>
        <taxon>Agaricomycotina</taxon>
        <taxon>Agaricomycetes</taxon>
        <taxon>Sebacinales</taxon>
        <taxon>Serendipitaceae</taxon>
        <taxon>Serendipita</taxon>
    </lineage>
</organism>
<keyword evidence="5" id="KW-1185">Reference proteome</keyword>
<comment type="similarity">
    <text evidence="1">Belongs to the RRP15 family.</text>
</comment>
<dbReference type="PANTHER" id="PTHR13245:SF14">
    <property type="entry name" value="RRP15-LIKE PROTEIN"/>
    <property type="match status" value="1"/>
</dbReference>
<dbReference type="eggNOG" id="ENOG502S6W0">
    <property type="taxonomic scope" value="Eukaryota"/>
</dbReference>
<name>G4TCS5_SERID</name>
<keyword evidence="2" id="KW-0175">Coiled coil</keyword>
<dbReference type="GO" id="GO:0000460">
    <property type="term" value="P:maturation of 5.8S rRNA"/>
    <property type="evidence" value="ECO:0007669"/>
    <property type="project" value="TreeGrafter"/>
</dbReference>